<comment type="similarity">
    <text evidence="1 8">Belongs to the SOS response-associated peptidase family.</text>
</comment>
<evidence type="ECO:0000256" key="7">
    <source>
        <dbReference type="ARBA" id="ARBA00023239"/>
    </source>
</evidence>
<evidence type="ECO:0000256" key="6">
    <source>
        <dbReference type="ARBA" id="ARBA00023125"/>
    </source>
</evidence>
<proteinExistence type="inferred from homology"/>
<keyword evidence="11" id="KW-1185">Reference proteome</keyword>
<keyword evidence="5" id="KW-0190">Covalent protein-DNA linkage</keyword>
<dbReference type="Gene3D" id="3.90.1680.10">
    <property type="entry name" value="SOS response associated peptidase-like"/>
    <property type="match status" value="1"/>
</dbReference>
<evidence type="ECO:0000256" key="2">
    <source>
        <dbReference type="ARBA" id="ARBA00022670"/>
    </source>
</evidence>
<evidence type="ECO:0000256" key="4">
    <source>
        <dbReference type="ARBA" id="ARBA00022801"/>
    </source>
</evidence>
<organism evidence="10 11">
    <name type="scientific">Caldalkalibacillus horti</name>
    <dbReference type="NCBI Taxonomy" id="77523"/>
    <lineage>
        <taxon>Bacteria</taxon>
        <taxon>Bacillati</taxon>
        <taxon>Bacillota</taxon>
        <taxon>Bacilli</taxon>
        <taxon>Bacillales</taxon>
        <taxon>Bacillaceae</taxon>
        <taxon>Caldalkalibacillus</taxon>
    </lineage>
</organism>
<dbReference type="EMBL" id="JAUSTY010000025">
    <property type="protein sequence ID" value="MDQ0168219.1"/>
    <property type="molecule type" value="Genomic_DNA"/>
</dbReference>
<evidence type="ECO:0000256" key="8">
    <source>
        <dbReference type="RuleBase" id="RU364100"/>
    </source>
</evidence>
<dbReference type="RefSeq" id="WP_307397792.1">
    <property type="nucleotide sequence ID" value="NZ_BAAADK010000020.1"/>
</dbReference>
<keyword evidence="3" id="KW-0227">DNA damage</keyword>
<keyword evidence="4 8" id="KW-0378">Hydrolase</keyword>
<dbReference type="EC" id="3.4.-.-" evidence="8"/>
<evidence type="ECO:0000313" key="10">
    <source>
        <dbReference type="EMBL" id="MDQ0168219.1"/>
    </source>
</evidence>
<accession>A0ABT9W4P3</accession>
<name>A0ABT9W4P3_9BACI</name>
<dbReference type="PANTHER" id="PTHR13604:SF0">
    <property type="entry name" value="ABASIC SITE PROCESSING PROTEIN HMCES"/>
    <property type="match status" value="1"/>
</dbReference>
<dbReference type="Pfam" id="PF02586">
    <property type="entry name" value="SRAP"/>
    <property type="match status" value="1"/>
</dbReference>
<dbReference type="InterPro" id="IPR036590">
    <property type="entry name" value="SRAP-like"/>
</dbReference>
<evidence type="ECO:0000256" key="3">
    <source>
        <dbReference type="ARBA" id="ARBA00022763"/>
    </source>
</evidence>
<sequence length="223" mass="25455">MCGRFLLYHPLMELYERFYVDQLAFDLEVTPSYNIAPSQQLLAVVNDGKQNRMGFLKWGLVPYWAKDASLGHKLINARVETLASKPSFAEAYKKRRCIIIASGFYEWKKEGSKKTPMLIQLKNKEPIALAGLWERWVDADGKALTTATIITTEPNELMQDIHDRMPVILDAEQIELWLNREVQDTNQLDTLLRPFPADQMKAHPVSNAVNSPKNNDPSLIKAV</sequence>
<evidence type="ECO:0000256" key="9">
    <source>
        <dbReference type="SAM" id="MobiDB-lite"/>
    </source>
</evidence>
<dbReference type="Proteomes" id="UP001235840">
    <property type="component" value="Unassembled WGS sequence"/>
</dbReference>
<feature type="compositionally biased region" description="Polar residues" evidence="9">
    <location>
        <begin position="207"/>
        <end position="217"/>
    </location>
</feature>
<keyword evidence="6" id="KW-0238">DNA-binding</keyword>
<evidence type="ECO:0000256" key="1">
    <source>
        <dbReference type="ARBA" id="ARBA00008136"/>
    </source>
</evidence>
<dbReference type="InterPro" id="IPR003738">
    <property type="entry name" value="SRAP"/>
</dbReference>
<comment type="caution">
    <text evidence="10">The sequence shown here is derived from an EMBL/GenBank/DDBJ whole genome shotgun (WGS) entry which is preliminary data.</text>
</comment>
<keyword evidence="2 8" id="KW-0645">Protease</keyword>
<feature type="region of interest" description="Disordered" evidence="9">
    <location>
        <begin position="202"/>
        <end position="223"/>
    </location>
</feature>
<dbReference type="PANTHER" id="PTHR13604">
    <property type="entry name" value="DC12-RELATED"/>
    <property type="match status" value="1"/>
</dbReference>
<protein>
    <recommendedName>
        <fullName evidence="8">Abasic site processing protein</fullName>
        <ecNumber evidence="8">3.4.-.-</ecNumber>
    </recommendedName>
</protein>
<reference evidence="10 11" key="1">
    <citation type="submission" date="2023-07" db="EMBL/GenBank/DDBJ databases">
        <title>Genomic Encyclopedia of Type Strains, Phase IV (KMG-IV): sequencing the most valuable type-strain genomes for metagenomic binning, comparative biology and taxonomic classification.</title>
        <authorList>
            <person name="Goeker M."/>
        </authorList>
    </citation>
    <scope>NUCLEOTIDE SEQUENCE [LARGE SCALE GENOMIC DNA]</scope>
    <source>
        <strain evidence="10 11">DSM 12751</strain>
    </source>
</reference>
<evidence type="ECO:0000313" key="11">
    <source>
        <dbReference type="Proteomes" id="UP001235840"/>
    </source>
</evidence>
<dbReference type="SUPFAM" id="SSF143081">
    <property type="entry name" value="BB1717-like"/>
    <property type="match status" value="1"/>
</dbReference>
<evidence type="ECO:0000256" key="5">
    <source>
        <dbReference type="ARBA" id="ARBA00023124"/>
    </source>
</evidence>
<keyword evidence="7" id="KW-0456">Lyase</keyword>
<gene>
    <name evidence="10" type="ORF">J2S11_004171</name>
</gene>